<dbReference type="OrthoDB" id="3629558at2"/>
<dbReference type="EMBL" id="CP007155">
    <property type="protein sequence ID" value="AHH98198.1"/>
    <property type="molecule type" value="Genomic_DNA"/>
</dbReference>
<dbReference type="KEGG" id="kal:KALB_4836"/>
<organism evidence="1 2">
    <name type="scientific">Kutzneria albida DSM 43870</name>
    <dbReference type="NCBI Taxonomy" id="1449976"/>
    <lineage>
        <taxon>Bacteria</taxon>
        <taxon>Bacillati</taxon>
        <taxon>Actinomycetota</taxon>
        <taxon>Actinomycetes</taxon>
        <taxon>Pseudonocardiales</taxon>
        <taxon>Pseudonocardiaceae</taxon>
        <taxon>Kutzneria</taxon>
    </lineage>
</organism>
<accession>W5WAQ7</accession>
<reference evidence="1 2" key="1">
    <citation type="journal article" date="2014" name="BMC Genomics">
        <title>Complete genome sequence of producer of the glycopeptide antibiotic Aculeximycin Kutzneria albida DSM 43870T, a representative of minor genus of Pseudonocardiaceae.</title>
        <authorList>
            <person name="Rebets Y."/>
            <person name="Tokovenko B."/>
            <person name="Lushchyk I."/>
            <person name="Ruckert C."/>
            <person name="Zaburannyi N."/>
            <person name="Bechthold A."/>
            <person name="Kalinowski J."/>
            <person name="Luzhetskyy A."/>
        </authorList>
    </citation>
    <scope>NUCLEOTIDE SEQUENCE [LARGE SCALE GENOMIC DNA]</scope>
    <source>
        <strain evidence="1">DSM 43870</strain>
    </source>
</reference>
<sequence length="86" mass="10026">MSDDEELQRRVRKLVVEHAETRWLALHMDNDIQEIRGELREVRATQQIHTGLLQAHTGRFDSLDAQLRSLTQMVGELVRRLPEPGE</sequence>
<dbReference type="AlphaFoldDB" id="W5WAQ7"/>
<keyword evidence="2" id="KW-1185">Reference proteome</keyword>
<evidence type="ECO:0000313" key="1">
    <source>
        <dbReference type="EMBL" id="AHH98198.1"/>
    </source>
</evidence>
<name>W5WAQ7_9PSEU</name>
<dbReference type="eggNOG" id="ENOG50324GE">
    <property type="taxonomic scope" value="Bacteria"/>
</dbReference>
<dbReference type="Proteomes" id="UP000019225">
    <property type="component" value="Chromosome"/>
</dbReference>
<dbReference type="HOGENOM" id="CLU_2493860_0_0_11"/>
<protein>
    <submittedName>
        <fullName evidence="1">Uncharacterized protein</fullName>
    </submittedName>
</protein>
<evidence type="ECO:0000313" key="2">
    <source>
        <dbReference type="Proteomes" id="UP000019225"/>
    </source>
</evidence>
<dbReference type="RefSeq" id="WP_148309593.1">
    <property type="nucleotide sequence ID" value="NZ_CP007155.1"/>
</dbReference>
<proteinExistence type="predicted"/>
<gene>
    <name evidence="1" type="ORF">KALB_4836</name>
</gene>